<evidence type="ECO:0000313" key="1">
    <source>
        <dbReference type="EMBL" id="MCJ8011008.1"/>
    </source>
</evidence>
<protein>
    <recommendedName>
        <fullName evidence="3">Lipocalin-like domain-containing protein</fullName>
    </recommendedName>
</protein>
<dbReference type="PROSITE" id="PS51257">
    <property type="entry name" value="PROKAR_LIPOPROTEIN"/>
    <property type="match status" value="1"/>
</dbReference>
<keyword evidence="2" id="KW-1185">Reference proteome</keyword>
<reference evidence="1" key="1">
    <citation type="submission" date="2022-04" db="EMBL/GenBank/DDBJ databases">
        <title>Paenibacillus mangrovi sp. nov., a novel endophytic bacterium isolated from bark of Kandelia candel.</title>
        <authorList>
            <person name="Tuo L."/>
        </authorList>
    </citation>
    <scope>NUCLEOTIDE SEQUENCE</scope>
    <source>
        <strain evidence="1">KQZ6P-2</strain>
    </source>
</reference>
<gene>
    <name evidence="1" type="ORF">MUG84_04530</name>
</gene>
<name>A0A9X1WNV9_9BACL</name>
<proteinExistence type="predicted"/>
<dbReference type="Proteomes" id="UP001139347">
    <property type="component" value="Unassembled WGS sequence"/>
</dbReference>
<dbReference type="AlphaFoldDB" id="A0A9X1WNV9"/>
<sequence length="131" mass="14657">MKSSIAGTIAVFSVVSLLVGCNNAKKTEAEELKLEGDWKLTGGSKASGCFSEMKFFENPESNKDPLYVHETTGDLTKTWYGEYEKAENDIRVIFNEPKAEPFIMAADRNGNELKLSYEWKSANLVCSYQPE</sequence>
<evidence type="ECO:0000313" key="2">
    <source>
        <dbReference type="Proteomes" id="UP001139347"/>
    </source>
</evidence>
<organism evidence="1 2">
    <name type="scientific">Paenibacillus mangrovi</name>
    <dbReference type="NCBI Taxonomy" id="2931978"/>
    <lineage>
        <taxon>Bacteria</taxon>
        <taxon>Bacillati</taxon>
        <taxon>Bacillota</taxon>
        <taxon>Bacilli</taxon>
        <taxon>Bacillales</taxon>
        <taxon>Paenibacillaceae</taxon>
        <taxon>Paenibacillus</taxon>
    </lineage>
</organism>
<accession>A0A9X1WNV9</accession>
<dbReference type="EMBL" id="JALIRP010000001">
    <property type="protein sequence ID" value="MCJ8011008.1"/>
    <property type="molecule type" value="Genomic_DNA"/>
</dbReference>
<evidence type="ECO:0008006" key="3">
    <source>
        <dbReference type="Google" id="ProtNLM"/>
    </source>
</evidence>
<dbReference type="RefSeq" id="WP_244720827.1">
    <property type="nucleotide sequence ID" value="NZ_JALIRP010000001.1"/>
</dbReference>
<comment type="caution">
    <text evidence="1">The sequence shown here is derived from an EMBL/GenBank/DDBJ whole genome shotgun (WGS) entry which is preliminary data.</text>
</comment>